<protein>
    <recommendedName>
        <fullName evidence="1">guanylate cyclase</fullName>
        <ecNumber evidence="1">4.6.1.2</ecNumber>
    </recommendedName>
</protein>
<keyword evidence="7" id="KW-1185">Reference proteome</keyword>
<evidence type="ECO:0000259" key="5">
    <source>
        <dbReference type="Pfam" id="PF07701"/>
    </source>
</evidence>
<organism evidence="8">
    <name type="scientific">Brugia timori</name>
    <dbReference type="NCBI Taxonomy" id="42155"/>
    <lineage>
        <taxon>Eukaryota</taxon>
        <taxon>Metazoa</taxon>
        <taxon>Ecdysozoa</taxon>
        <taxon>Nematoda</taxon>
        <taxon>Chromadorea</taxon>
        <taxon>Rhabditida</taxon>
        <taxon>Spirurina</taxon>
        <taxon>Spiruromorpha</taxon>
        <taxon>Filarioidea</taxon>
        <taxon>Onchocercidae</taxon>
        <taxon>Brugia</taxon>
    </lineage>
</organism>
<dbReference type="GO" id="GO:0004383">
    <property type="term" value="F:guanylate cyclase activity"/>
    <property type="evidence" value="ECO:0007669"/>
    <property type="project" value="UniProtKB-EC"/>
</dbReference>
<evidence type="ECO:0000256" key="1">
    <source>
        <dbReference type="ARBA" id="ARBA00012202"/>
    </source>
</evidence>
<dbReference type="Pfam" id="PF07701">
    <property type="entry name" value="HNOBA"/>
    <property type="match status" value="1"/>
</dbReference>
<dbReference type="GO" id="GO:0019934">
    <property type="term" value="P:cGMP-mediated signaling"/>
    <property type="evidence" value="ECO:0007669"/>
    <property type="project" value="TreeGrafter"/>
</dbReference>
<dbReference type="EMBL" id="UZAG01004503">
    <property type="protein sequence ID" value="VDO16921.1"/>
    <property type="molecule type" value="Genomic_DNA"/>
</dbReference>
<dbReference type="PANTHER" id="PTHR45655:SF13">
    <property type="entry name" value="SOLUBLE GUANYLATE CYCLASE GCY-32-RELATED"/>
    <property type="match status" value="1"/>
</dbReference>
<dbReference type="GO" id="GO:0000166">
    <property type="term" value="F:nucleotide binding"/>
    <property type="evidence" value="ECO:0007669"/>
    <property type="project" value="UniProtKB-KW"/>
</dbReference>
<evidence type="ECO:0000256" key="4">
    <source>
        <dbReference type="SAM" id="Phobius"/>
    </source>
</evidence>
<keyword evidence="2" id="KW-0547">Nucleotide-binding</keyword>
<keyword evidence="4" id="KW-1133">Transmembrane helix</keyword>
<dbReference type="Proteomes" id="UP000280834">
    <property type="component" value="Unassembled WGS sequence"/>
</dbReference>
<evidence type="ECO:0000313" key="6">
    <source>
        <dbReference type="EMBL" id="VDO16921.1"/>
    </source>
</evidence>
<feature type="domain" description="Haem NO binding associated" evidence="5">
    <location>
        <begin position="73"/>
        <end position="154"/>
    </location>
</feature>
<keyword evidence="4" id="KW-0812">Transmembrane</keyword>
<dbReference type="InterPro" id="IPR011645">
    <property type="entry name" value="HNOB_dom_associated"/>
</dbReference>
<gene>
    <name evidence="6" type="ORF">BTMF_LOCUS4524</name>
</gene>
<keyword evidence="4" id="KW-0472">Membrane</keyword>
<dbReference type="EC" id="4.6.1.2" evidence="1"/>
<dbReference type="GO" id="GO:0070482">
    <property type="term" value="P:response to oxygen levels"/>
    <property type="evidence" value="ECO:0007669"/>
    <property type="project" value="TreeGrafter"/>
</dbReference>
<reference evidence="6 7" key="2">
    <citation type="submission" date="2018-11" db="EMBL/GenBank/DDBJ databases">
        <authorList>
            <consortium name="Pathogen Informatics"/>
        </authorList>
    </citation>
    <scope>NUCLEOTIDE SEQUENCE [LARGE SCALE GENOMIC DNA]</scope>
</reference>
<reference evidence="8" key="1">
    <citation type="submission" date="2017-02" db="UniProtKB">
        <authorList>
            <consortium name="WormBaseParasite"/>
        </authorList>
    </citation>
    <scope>IDENTIFICATION</scope>
</reference>
<evidence type="ECO:0000256" key="2">
    <source>
        <dbReference type="ARBA" id="ARBA00022741"/>
    </source>
</evidence>
<proteinExistence type="predicted"/>
<dbReference type="Gene3D" id="3.30.450.260">
    <property type="entry name" value="Haem NO binding associated domain"/>
    <property type="match status" value="1"/>
</dbReference>
<keyword evidence="3" id="KW-0141">cGMP biosynthesis</keyword>
<name>A0A0R3QFU2_9BILA</name>
<dbReference type="PANTHER" id="PTHR45655">
    <property type="entry name" value="GUANYLATE CYCLASE SOLUBLE SUBUNIT BETA-2"/>
    <property type="match status" value="1"/>
</dbReference>
<accession>A0A0R3QFU2</accession>
<evidence type="ECO:0000256" key="3">
    <source>
        <dbReference type="ARBA" id="ARBA00023293"/>
    </source>
</evidence>
<dbReference type="STRING" id="42155.A0A0R3QFU2"/>
<dbReference type="InterPro" id="IPR042463">
    <property type="entry name" value="HNOB_dom_associated_sf"/>
</dbReference>
<dbReference type="AlphaFoldDB" id="A0A0R3QFU2"/>
<dbReference type="WBParaSite" id="BTMF_0000524001-mRNA-1">
    <property type="protein sequence ID" value="BTMF_0000524001-mRNA-1"/>
    <property type="gene ID" value="BTMF_0000524001"/>
</dbReference>
<feature type="transmembrane region" description="Helical" evidence="4">
    <location>
        <begin position="27"/>
        <end position="50"/>
    </location>
</feature>
<evidence type="ECO:0000313" key="8">
    <source>
        <dbReference type="WBParaSite" id="BTMF_0000524001-mRNA-1"/>
    </source>
</evidence>
<evidence type="ECO:0000313" key="7">
    <source>
        <dbReference type="Proteomes" id="UP000280834"/>
    </source>
</evidence>
<sequence length="161" mass="18819">MEVKITLIDLNKYDKQYADDVYQQEYAVYKIEVCLSFNFILIVNFIFFFFNSDLTQCSLLWSESLNENVGGILQINKADFISLQPFHFIADRNCNLIQCGNGFYRHISMELLAPGTPLECIFDIIWPQISFNFDNICNLISAIFILQFKTVIHNENFSNIR</sequence>
<dbReference type="GO" id="GO:0008074">
    <property type="term" value="C:guanylate cyclase complex, soluble"/>
    <property type="evidence" value="ECO:0007669"/>
    <property type="project" value="TreeGrafter"/>
</dbReference>